<dbReference type="Proteomes" id="UP000192315">
    <property type="component" value="Unassembled WGS sequence"/>
</dbReference>
<dbReference type="GO" id="GO:0005737">
    <property type="term" value="C:cytoplasm"/>
    <property type="evidence" value="ECO:0007669"/>
    <property type="project" value="TreeGrafter"/>
</dbReference>
<dbReference type="PANTHER" id="PTHR42850:SF2">
    <property type="entry name" value="BLL5683 PROTEIN"/>
    <property type="match status" value="1"/>
</dbReference>
<dbReference type="InterPro" id="IPR011152">
    <property type="entry name" value="Pesterase_MJ0912"/>
</dbReference>
<dbReference type="InterPro" id="IPR029052">
    <property type="entry name" value="Metallo-depent_PP-like"/>
</dbReference>
<protein>
    <submittedName>
        <fullName evidence="2">Protein phosphatase</fullName>
    </submittedName>
</protein>
<proteinExistence type="predicted"/>
<evidence type="ECO:0000259" key="1">
    <source>
        <dbReference type="Pfam" id="PF12850"/>
    </source>
</evidence>
<dbReference type="InterPro" id="IPR024654">
    <property type="entry name" value="Calcineurin-like_PHP_lpxH"/>
</dbReference>
<dbReference type="EMBL" id="FWYE01000003">
    <property type="protein sequence ID" value="SMD31301.1"/>
    <property type="molecule type" value="Genomic_DNA"/>
</dbReference>
<dbReference type="PANTHER" id="PTHR42850">
    <property type="entry name" value="METALLOPHOSPHOESTERASE"/>
    <property type="match status" value="1"/>
</dbReference>
<dbReference type="PIRSF" id="PIRSF000883">
    <property type="entry name" value="Pesterase_MJ0912"/>
    <property type="match status" value="1"/>
</dbReference>
<sequence>MKILIISDIHGNYDALSSINESYDKMIFLGDAVDYGPEPDRVIDFLRENSDINIMGNHDNAVAYNQDCMCSFDMHDLSERTREKISMKLLGKNDIDYIKGFKSYAEINIDNKRFYATHGSPMNNLNGYLFATEAEMLYKKREFMEKYDFILVGHTHFMMMYRNKIINPGSAGQPRDNNYMPSYLLYDSRDNSFLFKRFNYNYENTLKKLKNLLDDDTYNKIKRFYSP</sequence>
<feature type="domain" description="Calcineurin-like phosphoesterase" evidence="1">
    <location>
        <begin position="1"/>
        <end position="189"/>
    </location>
</feature>
<gene>
    <name evidence="2" type="ORF">SAMN02745355_1229</name>
</gene>
<dbReference type="Pfam" id="PF12850">
    <property type="entry name" value="Metallophos_2"/>
    <property type="match status" value="1"/>
</dbReference>
<dbReference type="RefSeq" id="WP_084273008.1">
    <property type="nucleotide sequence ID" value="NZ_FWYE01000003.1"/>
</dbReference>
<accession>A0A8G2FXM3</accession>
<keyword evidence="3" id="KW-1185">Reference proteome</keyword>
<dbReference type="GO" id="GO:0016791">
    <property type="term" value="F:phosphatase activity"/>
    <property type="evidence" value="ECO:0007669"/>
    <property type="project" value="TreeGrafter"/>
</dbReference>
<dbReference type="InterPro" id="IPR050126">
    <property type="entry name" value="Ap4A_hydrolase"/>
</dbReference>
<evidence type="ECO:0000313" key="3">
    <source>
        <dbReference type="Proteomes" id="UP000192315"/>
    </source>
</evidence>
<organism evidence="2 3">
    <name type="scientific">Picrophilus torridus (strain ATCC 700027 / DSM 9790 / JCM 10055 / NBRC 100828 / KAW 2/3)</name>
    <dbReference type="NCBI Taxonomy" id="1122961"/>
    <lineage>
        <taxon>Archaea</taxon>
        <taxon>Methanobacteriati</taxon>
        <taxon>Thermoplasmatota</taxon>
        <taxon>Thermoplasmata</taxon>
        <taxon>Thermoplasmatales</taxon>
        <taxon>Picrophilaceae</taxon>
        <taxon>Picrophilus</taxon>
    </lineage>
</organism>
<evidence type="ECO:0000313" key="2">
    <source>
        <dbReference type="EMBL" id="SMD31301.1"/>
    </source>
</evidence>
<dbReference type="SUPFAM" id="SSF56300">
    <property type="entry name" value="Metallo-dependent phosphatases"/>
    <property type="match status" value="1"/>
</dbReference>
<name>A0A8G2FXM3_PICTO</name>
<dbReference type="Gene3D" id="3.60.21.10">
    <property type="match status" value="1"/>
</dbReference>
<reference evidence="2 3" key="1">
    <citation type="submission" date="2017-04" db="EMBL/GenBank/DDBJ databases">
        <authorList>
            <person name="Varghese N."/>
            <person name="Submissions S."/>
        </authorList>
    </citation>
    <scope>NUCLEOTIDE SEQUENCE [LARGE SCALE GENOMIC DNA]</scope>
    <source>
        <strain evidence="2 3">DSM 9789</strain>
    </source>
</reference>
<dbReference type="AlphaFoldDB" id="A0A8G2FXM3"/>
<comment type="caution">
    <text evidence="2">The sequence shown here is derived from an EMBL/GenBank/DDBJ whole genome shotgun (WGS) entry which is preliminary data.</text>
</comment>